<protein>
    <recommendedName>
        <fullName evidence="1">Glycosyl transferase 48 domain-containing protein</fullName>
    </recommendedName>
</protein>
<accession>A0ABR2QS84</accession>
<dbReference type="PANTHER" id="PTHR12741">
    <property type="entry name" value="LYST-INTERACTING PROTEIN LIP5 DOPAMINE RESPONSIVE PROTEIN DRG-1"/>
    <property type="match status" value="1"/>
</dbReference>
<reference evidence="2 3" key="1">
    <citation type="journal article" date="2024" name="G3 (Bethesda)">
        <title>Genome assembly of Hibiscus sabdariffa L. provides insights into metabolisms of medicinal natural products.</title>
        <authorList>
            <person name="Kim T."/>
        </authorList>
    </citation>
    <scope>NUCLEOTIDE SEQUENCE [LARGE SCALE GENOMIC DNA]</scope>
    <source>
        <strain evidence="2">TK-2024</strain>
        <tissue evidence="2">Old leaves</tissue>
    </source>
</reference>
<name>A0ABR2QS84_9ROSI</name>
<dbReference type="Pfam" id="PF02364">
    <property type="entry name" value="Glucan_synthase"/>
    <property type="match status" value="1"/>
</dbReference>
<feature type="domain" description="Glycosyl transferase 48" evidence="1">
    <location>
        <begin position="86"/>
        <end position="166"/>
    </location>
</feature>
<proteinExistence type="predicted"/>
<evidence type="ECO:0000259" key="1">
    <source>
        <dbReference type="Pfam" id="PF02364"/>
    </source>
</evidence>
<organism evidence="2 3">
    <name type="scientific">Hibiscus sabdariffa</name>
    <name type="common">roselle</name>
    <dbReference type="NCBI Taxonomy" id="183260"/>
    <lineage>
        <taxon>Eukaryota</taxon>
        <taxon>Viridiplantae</taxon>
        <taxon>Streptophyta</taxon>
        <taxon>Embryophyta</taxon>
        <taxon>Tracheophyta</taxon>
        <taxon>Spermatophyta</taxon>
        <taxon>Magnoliopsida</taxon>
        <taxon>eudicotyledons</taxon>
        <taxon>Gunneridae</taxon>
        <taxon>Pentapetalae</taxon>
        <taxon>rosids</taxon>
        <taxon>malvids</taxon>
        <taxon>Malvales</taxon>
        <taxon>Malvaceae</taxon>
        <taxon>Malvoideae</taxon>
        <taxon>Hibiscus</taxon>
    </lineage>
</organism>
<sequence length="166" mass="19542">MEALFREMIAYAMQDLYEIVLYLYRVKRTTHQLREDGLAPKSQTAMARSLFEHAVELPDPGNKNFYIQVKRLHTILTTKDPTETSPVNNETRRRLAFFSNSLFMKMPGAPRVEKMIAFSVLTPFNDEDVLYSKETLEAKNKDGISILYYLQTVYDDEWKNFVQRMR</sequence>
<gene>
    <name evidence="2" type="ORF">V6N11_060974</name>
</gene>
<comment type="caution">
    <text evidence="2">The sequence shown here is derived from an EMBL/GenBank/DDBJ whole genome shotgun (WGS) entry which is preliminary data.</text>
</comment>
<dbReference type="PANTHER" id="PTHR12741:SF7">
    <property type="entry name" value="CALLOSE SYNTHASE 12"/>
    <property type="match status" value="1"/>
</dbReference>
<dbReference type="EMBL" id="JBBPBN010000034">
    <property type="protein sequence ID" value="KAK9003410.1"/>
    <property type="molecule type" value="Genomic_DNA"/>
</dbReference>
<dbReference type="InterPro" id="IPR003440">
    <property type="entry name" value="Glyco_trans_48_dom"/>
</dbReference>
<dbReference type="Proteomes" id="UP001396334">
    <property type="component" value="Unassembled WGS sequence"/>
</dbReference>
<keyword evidence="3" id="KW-1185">Reference proteome</keyword>
<evidence type="ECO:0000313" key="3">
    <source>
        <dbReference type="Proteomes" id="UP001396334"/>
    </source>
</evidence>
<evidence type="ECO:0000313" key="2">
    <source>
        <dbReference type="EMBL" id="KAK9003410.1"/>
    </source>
</evidence>